<dbReference type="AlphaFoldDB" id="A0A9X0BU83"/>
<reference evidence="2" key="2">
    <citation type="journal article" date="2023" name="IMA Fungus">
        <title>Comparative genomic study of the Penicillium genus elucidates a diverse pangenome and 15 lateral gene transfer events.</title>
        <authorList>
            <person name="Petersen C."/>
            <person name="Sorensen T."/>
            <person name="Nielsen M.R."/>
            <person name="Sondergaard T.E."/>
            <person name="Sorensen J.L."/>
            <person name="Fitzpatrick D.A."/>
            <person name="Frisvad J.C."/>
            <person name="Nielsen K.L."/>
        </authorList>
    </citation>
    <scope>NUCLEOTIDE SEQUENCE</scope>
    <source>
        <strain evidence="2">IBT 30728</strain>
    </source>
</reference>
<organism evidence="2 3">
    <name type="scientific">Penicillium diatomitis</name>
    <dbReference type="NCBI Taxonomy" id="2819901"/>
    <lineage>
        <taxon>Eukaryota</taxon>
        <taxon>Fungi</taxon>
        <taxon>Dikarya</taxon>
        <taxon>Ascomycota</taxon>
        <taxon>Pezizomycotina</taxon>
        <taxon>Eurotiomycetes</taxon>
        <taxon>Eurotiomycetidae</taxon>
        <taxon>Eurotiales</taxon>
        <taxon>Aspergillaceae</taxon>
        <taxon>Penicillium</taxon>
    </lineage>
</organism>
<proteinExistence type="predicted"/>
<sequence length="62" mass="6471">MPDSDSQTFLSPATTRRLSDTSTSEHSQFKKSAKGSGKQGKSMLDSAHETVAKALGGGSRGE</sequence>
<gene>
    <name evidence="2" type="ORF">N7539_004715</name>
</gene>
<feature type="compositionally biased region" description="Polar residues" evidence="1">
    <location>
        <begin position="1"/>
        <end position="26"/>
    </location>
</feature>
<protein>
    <submittedName>
        <fullName evidence="2">Uncharacterized protein</fullName>
    </submittedName>
</protein>
<keyword evidence="3" id="KW-1185">Reference proteome</keyword>
<feature type="region of interest" description="Disordered" evidence="1">
    <location>
        <begin position="1"/>
        <end position="62"/>
    </location>
</feature>
<dbReference type="Proteomes" id="UP001148312">
    <property type="component" value="Unassembled WGS sequence"/>
</dbReference>
<evidence type="ECO:0000256" key="1">
    <source>
        <dbReference type="SAM" id="MobiDB-lite"/>
    </source>
</evidence>
<dbReference type="GeneID" id="81624566"/>
<reference evidence="2" key="1">
    <citation type="submission" date="2022-12" db="EMBL/GenBank/DDBJ databases">
        <authorList>
            <person name="Petersen C."/>
        </authorList>
    </citation>
    <scope>NUCLEOTIDE SEQUENCE</scope>
    <source>
        <strain evidence="2">IBT 30728</strain>
    </source>
</reference>
<dbReference type="RefSeq" id="XP_056789511.1">
    <property type="nucleotide sequence ID" value="XM_056934317.1"/>
</dbReference>
<name>A0A9X0BU83_9EURO</name>
<accession>A0A9X0BU83</accession>
<dbReference type="EMBL" id="JAPWDQ010000005">
    <property type="protein sequence ID" value="KAJ5484727.1"/>
    <property type="molecule type" value="Genomic_DNA"/>
</dbReference>
<comment type="caution">
    <text evidence="2">The sequence shown here is derived from an EMBL/GenBank/DDBJ whole genome shotgun (WGS) entry which is preliminary data.</text>
</comment>
<evidence type="ECO:0000313" key="3">
    <source>
        <dbReference type="Proteomes" id="UP001148312"/>
    </source>
</evidence>
<evidence type="ECO:0000313" key="2">
    <source>
        <dbReference type="EMBL" id="KAJ5484727.1"/>
    </source>
</evidence>